<reference evidence="2" key="1">
    <citation type="journal article" date="2022" name="G3 (Bethesda)">
        <title>High quality genome of the basidiomycete yeast Dioszegia hungarica PDD-24b-2 isolated from cloud water.</title>
        <authorList>
            <person name="Jarrige D."/>
            <person name="Haridas S."/>
            <person name="Bleykasten-Grosshans C."/>
            <person name="Joly M."/>
            <person name="Nadalig T."/>
            <person name="Sancelme M."/>
            <person name="Vuilleumier S."/>
            <person name="Grigoriev I.V."/>
            <person name="Amato P."/>
            <person name="Bringel F."/>
        </authorList>
    </citation>
    <scope>NUCLEOTIDE SEQUENCE</scope>
    <source>
        <strain evidence="2">PDD-24b-2</strain>
    </source>
</reference>
<feature type="region of interest" description="Disordered" evidence="1">
    <location>
        <begin position="298"/>
        <end position="353"/>
    </location>
</feature>
<proteinExistence type="predicted"/>
<accession>A0AA38LS86</accession>
<feature type="region of interest" description="Disordered" evidence="1">
    <location>
        <begin position="1"/>
        <end position="25"/>
    </location>
</feature>
<evidence type="ECO:0000256" key="1">
    <source>
        <dbReference type="SAM" id="MobiDB-lite"/>
    </source>
</evidence>
<dbReference type="RefSeq" id="XP_052942985.1">
    <property type="nucleotide sequence ID" value="XM_053090475.1"/>
</dbReference>
<protein>
    <submittedName>
        <fullName evidence="2">Uncharacterized protein</fullName>
    </submittedName>
</protein>
<dbReference type="AlphaFoldDB" id="A0AA38LS86"/>
<dbReference type="GeneID" id="77729680"/>
<evidence type="ECO:0000313" key="2">
    <source>
        <dbReference type="EMBL" id="KAI9633208.1"/>
    </source>
</evidence>
<name>A0AA38LS86_9TREE</name>
<dbReference type="Proteomes" id="UP001164286">
    <property type="component" value="Unassembled WGS sequence"/>
</dbReference>
<dbReference type="EMBL" id="JAKWFO010000011">
    <property type="protein sequence ID" value="KAI9633208.1"/>
    <property type="molecule type" value="Genomic_DNA"/>
</dbReference>
<sequence>MSAPHLGAPVPDMPPAPPAAPRGSRTYVRGDLLALARSSLPRTIEPPSSLNQIPELLRMKRHGSDASWGEDESTSDLLTDDAPSIARALLAPDIPAPTEHFRIVPSSDSISASDLLFDYSSLHEADAKPPVLIDFADPFGGNGANGGRRASNAFQSFPPLVRSDSAGSDSSTRAIRLGESFSTLRLSTSGSSSSLSSSFSCSPVLRKASLNPYAAPFPLPATTPNLTLSKKPVQAESGSTGIPSLPLPLARALPGLSSLPAKPGPPPPFFVKKEAATLPQPMALPDIKPMGSDWLAEEAMSGNERRRRASQMGLGDQLPLRATGSLSVPKSIPSALGADPRFGSQSMGEKRPERLVKLGQSLRQSIANKGQRA</sequence>
<organism evidence="2 3">
    <name type="scientific">Dioszegia hungarica</name>
    <dbReference type="NCBI Taxonomy" id="4972"/>
    <lineage>
        <taxon>Eukaryota</taxon>
        <taxon>Fungi</taxon>
        <taxon>Dikarya</taxon>
        <taxon>Basidiomycota</taxon>
        <taxon>Agaricomycotina</taxon>
        <taxon>Tremellomycetes</taxon>
        <taxon>Tremellales</taxon>
        <taxon>Bulleribasidiaceae</taxon>
        <taxon>Dioszegia</taxon>
    </lineage>
</organism>
<feature type="compositionally biased region" description="Pro residues" evidence="1">
    <location>
        <begin position="11"/>
        <end position="20"/>
    </location>
</feature>
<keyword evidence="3" id="KW-1185">Reference proteome</keyword>
<comment type="caution">
    <text evidence="2">The sequence shown here is derived from an EMBL/GenBank/DDBJ whole genome shotgun (WGS) entry which is preliminary data.</text>
</comment>
<evidence type="ECO:0000313" key="3">
    <source>
        <dbReference type="Proteomes" id="UP001164286"/>
    </source>
</evidence>
<gene>
    <name evidence="2" type="ORF">MKK02DRAFT_39187</name>
</gene>